<keyword evidence="1" id="KW-0732">Signal</keyword>
<reference evidence="6 7" key="1">
    <citation type="submission" date="2016-01" db="EMBL/GenBank/DDBJ databases">
        <title>Highly variable Streptococcus oralis are common among viridans streptococci isolated from primates.</title>
        <authorList>
            <person name="Denapaite D."/>
            <person name="Rieger M."/>
            <person name="Koendgen S."/>
            <person name="Brueckner R."/>
            <person name="Ochigava I."/>
            <person name="Kappeler P."/>
            <person name="Maetz-Rensing K."/>
            <person name="Leendertz F."/>
            <person name="Hakenbeck R."/>
        </authorList>
    </citation>
    <scope>NUCLEOTIDE SEQUENCE [LARGE SCALE GENOMIC DNA]</scope>
    <source>
        <strain evidence="6 7">DD28</strain>
    </source>
</reference>
<dbReference type="Proteomes" id="UP000070136">
    <property type="component" value="Unassembled WGS sequence"/>
</dbReference>
<gene>
    <name evidence="6" type="ORF">SMIDD28_02109</name>
</gene>
<evidence type="ECO:0000256" key="3">
    <source>
        <dbReference type="SAM" id="MobiDB-lite"/>
    </source>
</evidence>
<dbReference type="InterPro" id="IPR005877">
    <property type="entry name" value="YSIRK_signal_dom"/>
</dbReference>
<dbReference type="NCBIfam" id="TIGR01168">
    <property type="entry name" value="YSIRK_signal"/>
    <property type="match status" value="1"/>
</dbReference>
<keyword evidence="4" id="KW-0812">Transmembrane</keyword>
<evidence type="ECO:0000256" key="1">
    <source>
        <dbReference type="ARBA" id="ARBA00022729"/>
    </source>
</evidence>
<organism evidence="6 7">
    <name type="scientific">Streptococcus mitis</name>
    <dbReference type="NCBI Taxonomy" id="28037"/>
    <lineage>
        <taxon>Bacteria</taxon>
        <taxon>Bacillati</taxon>
        <taxon>Bacillota</taxon>
        <taxon>Bacilli</taxon>
        <taxon>Lactobacillales</taxon>
        <taxon>Streptococcaceae</taxon>
        <taxon>Streptococcus</taxon>
        <taxon>Streptococcus mitis group</taxon>
    </lineage>
</organism>
<keyword evidence="4" id="KW-0472">Membrane</keyword>
<feature type="transmembrane region" description="Helical" evidence="4">
    <location>
        <begin position="21"/>
        <end position="41"/>
    </location>
</feature>
<evidence type="ECO:0000313" key="6">
    <source>
        <dbReference type="EMBL" id="KXT96572.1"/>
    </source>
</evidence>
<evidence type="ECO:0000256" key="4">
    <source>
        <dbReference type="SAM" id="Phobius"/>
    </source>
</evidence>
<dbReference type="Pfam" id="PF04650">
    <property type="entry name" value="YSIRK_signal"/>
    <property type="match status" value="1"/>
</dbReference>
<protein>
    <submittedName>
        <fullName evidence="6">FmtB protein</fullName>
    </submittedName>
</protein>
<proteinExistence type="predicted"/>
<feature type="region of interest" description="Disordered" evidence="3">
    <location>
        <begin position="65"/>
        <end position="89"/>
    </location>
</feature>
<name>A0A139Q2W4_STRMT</name>
<dbReference type="EMBL" id="LQOA01000059">
    <property type="protein sequence ID" value="KXT96572.1"/>
    <property type="molecule type" value="Genomic_DNA"/>
</dbReference>
<feature type="domain" description="YSIRK Gram-positive signal peptide" evidence="5">
    <location>
        <begin position="15"/>
        <end position="36"/>
    </location>
</feature>
<dbReference type="PATRIC" id="fig|28037.234.peg.2202"/>
<evidence type="ECO:0000256" key="2">
    <source>
        <dbReference type="SAM" id="Coils"/>
    </source>
</evidence>
<accession>A0A139Q2W4</accession>
<keyword evidence="2" id="KW-0175">Coiled coil</keyword>
<keyword evidence="4" id="KW-1133">Transmembrane helix</keyword>
<sequence length="150" mass="16414">MRKSYREENGEKVFRYSIRKYHFGAASVAIAALMFFANGAVKADTLPVSPATANTEKVNVGVTELTEGVPPKGNPTEKSKEEVEGDKTPVTQKLVDKSPLVQAISELQAAIAKADEESLLSLSNQLSQLTDENNRLLNGENVLRKRLQVK</sequence>
<dbReference type="AlphaFoldDB" id="A0A139Q2W4"/>
<feature type="compositionally biased region" description="Basic and acidic residues" evidence="3">
    <location>
        <begin position="75"/>
        <end position="87"/>
    </location>
</feature>
<dbReference type="RefSeq" id="WP_196756380.1">
    <property type="nucleotide sequence ID" value="NZ_KQ970271.1"/>
</dbReference>
<evidence type="ECO:0000259" key="5">
    <source>
        <dbReference type="Pfam" id="PF04650"/>
    </source>
</evidence>
<evidence type="ECO:0000313" key="7">
    <source>
        <dbReference type="Proteomes" id="UP000070136"/>
    </source>
</evidence>
<comment type="caution">
    <text evidence="6">The sequence shown here is derived from an EMBL/GenBank/DDBJ whole genome shotgun (WGS) entry which is preliminary data.</text>
</comment>
<feature type="coiled-coil region" evidence="2">
    <location>
        <begin position="112"/>
        <end position="139"/>
    </location>
</feature>